<feature type="transmembrane region" description="Helical" evidence="2">
    <location>
        <begin position="57"/>
        <end position="81"/>
    </location>
</feature>
<name>A0A1D9G0G9_MOOP1</name>
<organism evidence="3 4">
    <name type="scientific">Moorena producens (strain JHB)</name>
    <dbReference type="NCBI Taxonomy" id="1454205"/>
    <lineage>
        <taxon>Bacteria</taxon>
        <taxon>Bacillati</taxon>
        <taxon>Cyanobacteriota</taxon>
        <taxon>Cyanophyceae</taxon>
        <taxon>Coleofasciculales</taxon>
        <taxon>Coleofasciculaceae</taxon>
        <taxon>Moorena</taxon>
    </lineage>
</organism>
<comment type="similarity">
    <text evidence="1">Belongs to the YggT family.</text>
</comment>
<sequence length="82" mass="9244">MATELLTSTLQSFIQIYLVLLIVRILLTWFQTMDWANQIASVLSPITDPYLNIFRSFIPPLGGIDFSPILAIFVLQIVAGLF</sequence>
<proteinExistence type="inferred from homology"/>
<keyword evidence="2" id="KW-0472">Membrane</keyword>
<reference evidence="4" key="1">
    <citation type="submission" date="2016-10" db="EMBL/GenBank/DDBJ databases">
        <title>Comparative genomics uncovers the prolific and rare metabolic potential of the cyanobacterial genus Moorea.</title>
        <authorList>
            <person name="Leao T."/>
            <person name="Castelao G."/>
            <person name="Korobeynikov A."/>
            <person name="Monroe E.A."/>
            <person name="Podell S."/>
            <person name="Glukhov E."/>
            <person name="Allen E."/>
            <person name="Gerwick W.H."/>
            <person name="Gerwick L."/>
        </authorList>
    </citation>
    <scope>NUCLEOTIDE SEQUENCE [LARGE SCALE GENOMIC DNA]</scope>
    <source>
        <strain evidence="4">JHB</strain>
    </source>
</reference>
<accession>A0A1D9G0G9</accession>
<keyword evidence="2" id="KW-0812">Transmembrane</keyword>
<dbReference type="InterPro" id="IPR003425">
    <property type="entry name" value="CCB3/YggT"/>
</dbReference>
<dbReference type="Pfam" id="PF02325">
    <property type="entry name" value="CCB3_YggT"/>
    <property type="match status" value="1"/>
</dbReference>
<dbReference type="EMBL" id="CP017708">
    <property type="protein sequence ID" value="AOY81119.1"/>
    <property type="molecule type" value="Genomic_DNA"/>
</dbReference>
<dbReference type="AlphaFoldDB" id="A0A1D9G0G9"/>
<dbReference type="GO" id="GO:0016020">
    <property type="term" value="C:membrane"/>
    <property type="evidence" value="ECO:0007669"/>
    <property type="project" value="InterPro"/>
</dbReference>
<dbReference type="PANTHER" id="PTHR33219">
    <property type="entry name" value="YLMG HOMOLOG PROTEIN 2, CHLOROPLASTIC"/>
    <property type="match status" value="1"/>
</dbReference>
<feature type="transmembrane region" description="Helical" evidence="2">
    <location>
        <begin position="12"/>
        <end position="30"/>
    </location>
</feature>
<evidence type="ECO:0000256" key="2">
    <source>
        <dbReference type="SAM" id="Phobius"/>
    </source>
</evidence>
<dbReference type="PANTHER" id="PTHR33219:SF14">
    <property type="entry name" value="PROTEIN COFACTOR ASSEMBLY OF COMPLEX C SUBUNIT B CCB3, CHLOROPLASTIC-RELATED"/>
    <property type="match status" value="1"/>
</dbReference>
<gene>
    <name evidence="3" type="ORF">BJP36_15635</name>
</gene>
<evidence type="ECO:0000256" key="1">
    <source>
        <dbReference type="ARBA" id="ARBA00010894"/>
    </source>
</evidence>
<evidence type="ECO:0000313" key="4">
    <source>
        <dbReference type="Proteomes" id="UP000176944"/>
    </source>
</evidence>
<protein>
    <submittedName>
        <fullName evidence="3">YggT family protein</fullName>
    </submittedName>
</protein>
<evidence type="ECO:0000313" key="3">
    <source>
        <dbReference type="EMBL" id="AOY81119.1"/>
    </source>
</evidence>
<dbReference type="Proteomes" id="UP000176944">
    <property type="component" value="Chromosome"/>
</dbReference>
<keyword evidence="2" id="KW-1133">Transmembrane helix</keyword>